<evidence type="ECO:0000313" key="2">
    <source>
        <dbReference type="EMBL" id="MBA2116685.1"/>
    </source>
</evidence>
<dbReference type="Proteomes" id="UP000551616">
    <property type="component" value="Unassembled WGS sequence"/>
</dbReference>
<organism evidence="2 3">
    <name type="scientific">Bremerella alba</name>
    <dbReference type="NCBI Taxonomy" id="980252"/>
    <lineage>
        <taxon>Bacteria</taxon>
        <taxon>Pseudomonadati</taxon>
        <taxon>Planctomycetota</taxon>
        <taxon>Planctomycetia</taxon>
        <taxon>Pirellulales</taxon>
        <taxon>Pirellulaceae</taxon>
        <taxon>Bremerella</taxon>
    </lineage>
</organism>
<gene>
    <name evidence="2" type="ORF">HOV93_38770</name>
</gene>
<dbReference type="EMBL" id="JABRWO010000011">
    <property type="protein sequence ID" value="MBA2116685.1"/>
    <property type="molecule type" value="Genomic_DNA"/>
</dbReference>
<proteinExistence type="predicted"/>
<evidence type="ECO:0000313" key="3">
    <source>
        <dbReference type="Proteomes" id="UP000551616"/>
    </source>
</evidence>
<feature type="coiled-coil region" evidence="1">
    <location>
        <begin position="391"/>
        <end position="443"/>
    </location>
</feature>
<evidence type="ECO:0008006" key="4">
    <source>
        <dbReference type="Google" id="ProtNLM"/>
    </source>
</evidence>
<reference evidence="2 3" key="1">
    <citation type="submission" date="2020-05" db="EMBL/GenBank/DDBJ databases">
        <title>Bremerella alba sp. nov., a novel planctomycete isolated from the surface of the macroalga Fucus spiralis.</title>
        <authorList>
            <person name="Godinho O."/>
            <person name="Botelho R."/>
            <person name="Albuquerque L."/>
            <person name="Wiegand S."/>
            <person name="Da Costa M.S."/>
            <person name="Lobo-Da-Cunha A."/>
            <person name="Jogler C."/>
            <person name="Lage O.M."/>
        </authorList>
    </citation>
    <scope>NUCLEOTIDE SEQUENCE [LARGE SCALE GENOMIC DNA]</scope>
    <source>
        <strain evidence="2 3">FF15</strain>
    </source>
</reference>
<feature type="coiled-coil region" evidence="1">
    <location>
        <begin position="311"/>
        <end position="338"/>
    </location>
</feature>
<comment type="caution">
    <text evidence="2">The sequence shown here is derived from an EMBL/GenBank/DDBJ whole genome shotgun (WGS) entry which is preliminary data.</text>
</comment>
<sequence>MPTSTLFPLREEPLAPAAGRHGPVLWLQRVVILSQLDPTAVIRDISFRLGLNIIKTKQMKARGGPVAGHSLGKTLLMRMIRYTLGEQHFGTQDTQDNLASTLGLENAHVVAQWNVQGEDWTVIRPLSADHAADSYAVPSDDWQAAITTHDGKIPHKDFVLRVQDAMLSELPQFSLPRGREARWLDILAWLSRDYQCGYRKANEWRHDDANPGSPLDRDENSLIMQWVMGLMNADEVELRLKHGKLLKDRGYLKTSAEQIQRRLETLWEPLRETLELGDEAEMDGDQPSFDSVNPVTVANKKVRSLTGLRSERVAESKIAKLQEEYAIAQQAVMDAAAAVGDCQGRIKLITQQIAEYESDPTKPFARCQADPCWIKERAKRTAKDPARDSHLDDFREKLEAVEKQIKVERQSKKALERSAAAARDALTDEEKRLAKELSGINQKIGQWKGVAKEALRLDALAKSVSQAAKKLKKADSDVENSLKTLDELRKKYHRKLRKFSSVYDQVLKEIFGPTATGDIQVDGNGLHPAPDKRLAPAGAAMSVMTTVLAFDVSCLAASVYGIGHHPRFLLHDSPREGDMEGPLFGRLFEIVEELESKFDSSHNVSFQYIVTTTSEPPKHLASPKGPYVIETLDATTDDGLLMRKRF</sequence>
<keyword evidence="1" id="KW-0175">Coiled coil</keyword>
<name>A0A7V8V868_9BACT</name>
<evidence type="ECO:0000256" key="1">
    <source>
        <dbReference type="SAM" id="Coils"/>
    </source>
</evidence>
<accession>A0A7V8V868</accession>
<dbReference type="RefSeq" id="WP_207398086.1">
    <property type="nucleotide sequence ID" value="NZ_JABRWO010000011.1"/>
</dbReference>
<protein>
    <recommendedName>
        <fullName evidence="4">DUF2326 domain-containing protein</fullName>
    </recommendedName>
</protein>
<dbReference type="AlphaFoldDB" id="A0A7V8V868"/>
<keyword evidence="3" id="KW-1185">Reference proteome</keyword>